<proteinExistence type="predicted"/>
<keyword evidence="1" id="KW-0472">Membrane</keyword>
<accession>A0ABR7A0C2</accession>
<organism evidence="2 3">
    <name type="scientific">Undibacterium curvum</name>
    <dbReference type="NCBI Taxonomy" id="2762294"/>
    <lineage>
        <taxon>Bacteria</taxon>
        <taxon>Pseudomonadati</taxon>
        <taxon>Pseudomonadota</taxon>
        <taxon>Betaproteobacteria</taxon>
        <taxon>Burkholderiales</taxon>
        <taxon>Oxalobacteraceae</taxon>
        <taxon>Undibacterium</taxon>
    </lineage>
</organism>
<sequence>MKQGELIMLGLTLAAVGGAAWWFFWRDSTDKPVEIETGKKGWQVFSDGTEIDPKGNYYLNGKLIWSAP</sequence>
<dbReference type="EMBL" id="JACOGD010000001">
    <property type="protein sequence ID" value="MBC3930365.1"/>
    <property type="molecule type" value="Genomic_DNA"/>
</dbReference>
<protein>
    <submittedName>
        <fullName evidence="2">Uncharacterized protein</fullName>
    </submittedName>
</protein>
<evidence type="ECO:0000256" key="1">
    <source>
        <dbReference type="SAM" id="Phobius"/>
    </source>
</evidence>
<dbReference type="Proteomes" id="UP000654304">
    <property type="component" value="Unassembled WGS sequence"/>
</dbReference>
<feature type="transmembrane region" description="Helical" evidence="1">
    <location>
        <begin position="6"/>
        <end position="25"/>
    </location>
</feature>
<keyword evidence="1" id="KW-1133">Transmembrane helix</keyword>
<keyword evidence="3" id="KW-1185">Reference proteome</keyword>
<dbReference type="RefSeq" id="WP_186902244.1">
    <property type="nucleotide sequence ID" value="NZ_JACOGD010000001.1"/>
</dbReference>
<evidence type="ECO:0000313" key="2">
    <source>
        <dbReference type="EMBL" id="MBC3930365.1"/>
    </source>
</evidence>
<name>A0ABR7A0C2_9BURK</name>
<comment type="caution">
    <text evidence="2">The sequence shown here is derived from an EMBL/GenBank/DDBJ whole genome shotgun (WGS) entry which is preliminary data.</text>
</comment>
<gene>
    <name evidence="2" type="ORF">H8K43_01675</name>
</gene>
<keyword evidence="1" id="KW-0812">Transmembrane</keyword>
<evidence type="ECO:0000313" key="3">
    <source>
        <dbReference type="Proteomes" id="UP000654304"/>
    </source>
</evidence>
<reference evidence="2 3" key="1">
    <citation type="submission" date="2020-08" db="EMBL/GenBank/DDBJ databases">
        <title>Novel species isolated from subtropical streams in China.</title>
        <authorList>
            <person name="Lu H."/>
        </authorList>
    </citation>
    <scope>NUCLEOTIDE SEQUENCE [LARGE SCALE GENOMIC DNA]</scope>
    <source>
        <strain evidence="2 3">CY22W</strain>
    </source>
</reference>